<proteinExistence type="inferred from homology"/>
<feature type="transmembrane region" description="Helical" evidence="7">
    <location>
        <begin position="101"/>
        <end position="123"/>
    </location>
</feature>
<evidence type="ECO:0000256" key="6">
    <source>
        <dbReference type="ARBA" id="ARBA00023136"/>
    </source>
</evidence>
<dbReference type="InterPro" id="IPR036259">
    <property type="entry name" value="MFS_trans_sf"/>
</dbReference>
<reference evidence="9 10" key="1">
    <citation type="submission" date="2018-01" db="EMBL/GenBank/DDBJ databases">
        <authorList>
            <person name="Fu G.-Y."/>
        </authorList>
    </citation>
    <scope>NUCLEOTIDE SEQUENCE [LARGE SCALE GENOMIC DNA]</scope>
    <source>
        <strain evidence="9 10">SY39</strain>
    </source>
</reference>
<protein>
    <submittedName>
        <fullName evidence="9">MFS transporter</fullName>
    </submittedName>
</protein>
<evidence type="ECO:0000256" key="3">
    <source>
        <dbReference type="ARBA" id="ARBA00022692"/>
    </source>
</evidence>
<evidence type="ECO:0000256" key="7">
    <source>
        <dbReference type="SAM" id="Phobius"/>
    </source>
</evidence>
<evidence type="ECO:0000313" key="9">
    <source>
        <dbReference type="EMBL" id="AUN94997.1"/>
    </source>
</evidence>
<dbReference type="EMBL" id="CP025682">
    <property type="protein sequence ID" value="AUN94997.1"/>
    <property type="molecule type" value="Genomic_DNA"/>
</dbReference>
<accession>A0A2I6S6V4</accession>
<keyword evidence="10" id="KW-1185">Reference proteome</keyword>
<keyword evidence="3 7" id="KW-0812">Transmembrane</keyword>
<dbReference type="AlphaFoldDB" id="A0A2I6S6V4"/>
<feature type="transmembrane region" description="Helical" evidence="7">
    <location>
        <begin position="77"/>
        <end position="95"/>
    </location>
</feature>
<gene>
    <name evidence="9" type="ORF">C0099_08650</name>
</gene>
<dbReference type="GO" id="GO:0015112">
    <property type="term" value="F:nitrate transmembrane transporter activity"/>
    <property type="evidence" value="ECO:0007669"/>
    <property type="project" value="InterPro"/>
</dbReference>
<dbReference type="PROSITE" id="PS50850">
    <property type="entry name" value="MFS"/>
    <property type="match status" value="1"/>
</dbReference>
<evidence type="ECO:0000256" key="4">
    <source>
        <dbReference type="ARBA" id="ARBA00022989"/>
    </source>
</evidence>
<dbReference type="OrthoDB" id="9771451at2"/>
<comment type="similarity">
    <text evidence="2">Belongs to the major facilitator superfamily. Nitrate/nitrite porter (TC 2.A.1.8) family.</text>
</comment>
<feature type="transmembrane region" description="Helical" evidence="7">
    <location>
        <begin position="135"/>
        <end position="161"/>
    </location>
</feature>
<dbReference type="Proteomes" id="UP000242205">
    <property type="component" value="Chromosome"/>
</dbReference>
<feature type="transmembrane region" description="Helical" evidence="7">
    <location>
        <begin position="275"/>
        <end position="294"/>
    </location>
</feature>
<evidence type="ECO:0000256" key="2">
    <source>
        <dbReference type="ARBA" id="ARBA00008432"/>
    </source>
</evidence>
<dbReference type="RefSeq" id="WP_102247063.1">
    <property type="nucleotide sequence ID" value="NZ_CP025682.1"/>
</dbReference>
<dbReference type="Gene3D" id="1.20.1250.20">
    <property type="entry name" value="MFS general substrate transporter like domains"/>
    <property type="match status" value="2"/>
</dbReference>
<dbReference type="InterPro" id="IPR011701">
    <property type="entry name" value="MFS"/>
</dbReference>
<dbReference type="GO" id="GO:0042128">
    <property type="term" value="P:nitrate assimilation"/>
    <property type="evidence" value="ECO:0007669"/>
    <property type="project" value="UniProtKB-KW"/>
</dbReference>
<feature type="domain" description="Major facilitator superfamily (MFS) profile" evidence="8">
    <location>
        <begin position="10"/>
        <end position="405"/>
    </location>
</feature>
<feature type="transmembrane region" description="Helical" evidence="7">
    <location>
        <begin position="167"/>
        <end position="184"/>
    </location>
</feature>
<dbReference type="KEGG" id="atw:C0099_08650"/>
<dbReference type="Pfam" id="PF07690">
    <property type="entry name" value="MFS_1"/>
    <property type="match status" value="1"/>
</dbReference>
<evidence type="ECO:0000256" key="1">
    <source>
        <dbReference type="ARBA" id="ARBA00004141"/>
    </source>
</evidence>
<sequence length="420" mass="46057">MVTRRRQQISVLVSSTFAFTVCFAVWMMFAVIGIPIKDELGLNETQFGLLAATPVLTGSLSRLPLGIWTDRYGGRVVFFALMLTTVVPICLISYATEYWQFLVLGLFVGLAGGSFSVGIAYAARWFERGNQGFAMGVFGAGNSGAALTKFVAPALVVAFGWQFVPQAFAVAMLVTAIAFWFFTYSDPAHRVSSSVTLAEQLRVLRNPRVWKYCQYYSIVFGGYVALALWMTKYYINEFGVGIEVAALLAACFSLPGGMLRAVGGWLSDRHGAHKVTWWVMWVSWVCLFLLSYPHTEFTVMTTDGPQSFEIHHNVWVFTALLFIVGVVWAFGKASVFKYISDEFPNEIGAVSGIVGLVGGLGGFLLPILFGALLDITGVRSSAFMLLYGVTCVSLAWMYWTEVRSTDIFRGHGGGPAAASR</sequence>
<feature type="transmembrane region" description="Helical" evidence="7">
    <location>
        <begin position="241"/>
        <end position="263"/>
    </location>
</feature>
<feature type="transmembrane region" description="Helical" evidence="7">
    <location>
        <begin position="314"/>
        <end position="335"/>
    </location>
</feature>
<dbReference type="GO" id="GO:0016020">
    <property type="term" value="C:membrane"/>
    <property type="evidence" value="ECO:0007669"/>
    <property type="project" value="UniProtKB-SubCell"/>
</dbReference>
<feature type="transmembrane region" description="Helical" evidence="7">
    <location>
        <begin position="215"/>
        <end position="235"/>
    </location>
</feature>
<evidence type="ECO:0000259" key="8">
    <source>
        <dbReference type="PROSITE" id="PS50850"/>
    </source>
</evidence>
<keyword evidence="6 7" id="KW-0472">Membrane</keyword>
<evidence type="ECO:0000313" key="10">
    <source>
        <dbReference type="Proteomes" id="UP000242205"/>
    </source>
</evidence>
<evidence type="ECO:0000256" key="5">
    <source>
        <dbReference type="ARBA" id="ARBA00023063"/>
    </source>
</evidence>
<keyword evidence="4 7" id="KW-1133">Transmembrane helix</keyword>
<feature type="transmembrane region" description="Helical" evidence="7">
    <location>
        <begin position="46"/>
        <end position="65"/>
    </location>
</feature>
<organism evidence="9 10">
    <name type="scientific">Pseudazoarcus pumilus</name>
    <dbReference type="NCBI Taxonomy" id="2067960"/>
    <lineage>
        <taxon>Bacteria</taxon>
        <taxon>Pseudomonadati</taxon>
        <taxon>Pseudomonadota</taxon>
        <taxon>Betaproteobacteria</taxon>
        <taxon>Rhodocyclales</taxon>
        <taxon>Zoogloeaceae</taxon>
        <taxon>Pseudazoarcus</taxon>
    </lineage>
</organism>
<dbReference type="PANTHER" id="PTHR23515">
    <property type="entry name" value="HIGH-AFFINITY NITRATE TRANSPORTER 2.3"/>
    <property type="match status" value="1"/>
</dbReference>
<feature type="transmembrane region" description="Helical" evidence="7">
    <location>
        <begin position="12"/>
        <end position="34"/>
    </location>
</feature>
<feature type="transmembrane region" description="Helical" evidence="7">
    <location>
        <begin position="381"/>
        <end position="399"/>
    </location>
</feature>
<comment type="subcellular location">
    <subcellularLocation>
        <location evidence="1">Membrane</location>
        <topology evidence="1">Multi-pass membrane protein</topology>
    </subcellularLocation>
</comment>
<dbReference type="SUPFAM" id="SSF103473">
    <property type="entry name" value="MFS general substrate transporter"/>
    <property type="match status" value="1"/>
</dbReference>
<dbReference type="InterPro" id="IPR044772">
    <property type="entry name" value="NO3_transporter"/>
</dbReference>
<dbReference type="CDD" id="cd17341">
    <property type="entry name" value="MFS_NRT2_like"/>
    <property type="match status" value="1"/>
</dbReference>
<keyword evidence="5" id="KW-0534">Nitrate assimilation</keyword>
<feature type="transmembrane region" description="Helical" evidence="7">
    <location>
        <begin position="347"/>
        <end position="369"/>
    </location>
</feature>
<name>A0A2I6S6V4_9RHOO</name>
<dbReference type="InterPro" id="IPR020846">
    <property type="entry name" value="MFS_dom"/>
</dbReference>